<accession>A0A1Y5FF16</accession>
<dbReference type="PANTHER" id="PTHR24567:SF74">
    <property type="entry name" value="HTH-TYPE TRANSCRIPTIONAL REGULATOR ARCR"/>
    <property type="match status" value="1"/>
</dbReference>
<dbReference type="AlphaFoldDB" id="A0A1Y5FF16"/>
<dbReference type="GO" id="GO:0003700">
    <property type="term" value="F:DNA-binding transcription factor activity"/>
    <property type="evidence" value="ECO:0007669"/>
    <property type="project" value="TreeGrafter"/>
</dbReference>
<dbReference type="EMBL" id="MAAO01000006">
    <property type="protein sequence ID" value="OUR97182.1"/>
    <property type="molecule type" value="Genomic_DNA"/>
</dbReference>
<dbReference type="Pfam" id="PF00027">
    <property type="entry name" value="cNMP_binding"/>
    <property type="match status" value="1"/>
</dbReference>
<name>A0A1Y5FF16_9BACT</name>
<evidence type="ECO:0000313" key="3">
    <source>
        <dbReference type="Proteomes" id="UP000196531"/>
    </source>
</evidence>
<evidence type="ECO:0000259" key="1">
    <source>
        <dbReference type="PROSITE" id="PS50042"/>
    </source>
</evidence>
<dbReference type="SUPFAM" id="SSF51206">
    <property type="entry name" value="cAMP-binding domain-like"/>
    <property type="match status" value="1"/>
</dbReference>
<reference evidence="3" key="1">
    <citation type="journal article" date="2017" name="Proc. Natl. Acad. Sci. U.S.A.">
        <title>Simulation of Deepwater Horizon oil plume reveals substrate specialization within a complex community of hydrocarbon-degraders.</title>
        <authorList>
            <person name="Hu P."/>
            <person name="Dubinsky E.A."/>
            <person name="Probst A.J."/>
            <person name="Wang J."/>
            <person name="Sieber C.M.K."/>
            <person name="Tom L.M."/>
            <person name="Gardinali P."/>
            <person name="Banfield J.F."/>
            <person name="Atlas R.M."/>
            <person name="Andersen G.L."/>
        </authorList>
    </citation>
    <scope>NUCLEOTIDE SEQUENCE [LARGE SCALE GENOMIC DNA]</scope>
</reference>
<dbReference type="Gene3D" id="2.60.120.10">
    <property type="entry name" value="Jelly Rolls"/>
    <property type="match status" value="1"/>
</dbReference>
<proteinExistence type="predicted"/>
<organism evidence="2 3">
    <name type="scientific">Halobacteriovorax marinus</name>
    <dbReference type="NCBI Taxonomy" id="97084"/>
    <lineage>
        <taxon>Bacteria</taxon>
        <taxon>Pseudomonadati</taxon>
        <taxon>Bdellovibrionota</taxon>
        <taxon>Bacteriovoracia</taxon>
        <taxon>Bacteriovoracales</taxon>
        <taxon>Halobacteriovoraceae</taxon>
        <taxon>Halobacteriovorax</taxon>
    </lineage>
</organism>
<dbReference type="InterPro" id="IPR018490">
    <property type="entry name" value="cNMP-bd_dom_sf"/>
</dbReference>
<comment type="caution">
    <text evidence="2">The sequence shown here is derived from an EMBL/GenBank/DDBJ whole genome shotgun (WGS) entry which is preliminary data.</text>
</comment>
<dbReference type="Proteomes" id="UP000196531">
    <property type="component" value="Unassembled WGS sequence"/>
</dbReference>
<feature type="domain" description="Cyclic nucleotide-binding" evidence="1">
    <location>
        <begin position="1"/>
        <end position="108"/>
    </location>
</feature>
<dbReference type="InterPro" id="IPR050397">
    <property type="entry name" value="Env_Response_Regulators"/>
</dbReference>
<dbReference type="GO" id="GO:0005829">
    <property type="term" value="C:cytosol"/>
    <property type="evidence" value="ECO:0007669"/>
    <property type="project" value="TreeGrafter"/>
</dbReference>
<evidence type="ECO:0000313" key="2">
    <source>
        <dbReference type="EMBL" id="OUR97182.1"/>
    </source>
</evidence>
<dbReference type="SMART" id="SM00100">
    <property type="entry name" value="cNMP"/>
    <property type="match status" value="1"/>
</dbReference>
<dbReference type="InterPro" id="IPR014710">
    <property type="entry name" value="RmlC-like_jellyroll"/>
</dbReference>
<dbReference type="InterPro" id="IPR000595">
    <property type="entry name" value="cNMP-bd_dom"/>
</dbReference>
<sequence>MKQHSLHLKAHDQIFRENDIAEAMYIVKRGIVRLYKPKGKGFIELATIHSGELIGEMSYFDEGNKKRSCSAETLVDTELVEIKFADFSHMMNSTNPWFQTIINTLVARLLNSNKKVTNFESNSVSINYANKGANDLYKFFKDIDIVRLFSIFYLAIKGQEEEGVEDDDDIIIHKEIFSYFATDIFNFNETKITEFLEILENSFLIELVEDIEGELDNILVLNVDLIKRSFIFFNKQRQLPDQKKTSLDERSLKFFSEILRKHKEKPFIGENPLIDFTDLINEFKENFNIYISMSDFKKPIAMELLDEPKFNQEQRIVAHVNIEKLESLIPLLLVKKEFASFNENMRLK</sequence>
<gene>
    <name evidence="2" type="ORF">A9Q84_12715</name>
</gene>
<protein>
    <recommendedName>
        <fullName evidence="1">Cyclic nucleotide-binding domain-containing protein</fullName>
    </recommendedName>
</protein>
<dbReference type="PANTHER" id="PTHR24567">
    <property type="entry name" value="CRP FAMILY TRANSCRIPTIONAL REGULATORY PROTEIN"/>
    <property type="match status" value="1"/>
</dbReference>
<dbReference type="CDD" id="cd00038">
    <property type="entry name" value="CAP_ED"/>
    <property type="match status" value="1"/>
</dbReference>
<dbReference type="PROSITE" id="PS50042">
    <property type="entry name" value="CNMP_BINDING_3"/>
    <property type="match status" value="1"/>
</dbReference>